<organism evidence="2 3">
    <name type="scientific">Dibothriocephalus latus</name>
    <name type="common">Fish tapeworm</name>
    <name type="synonym">Diphyllobothrium latum</name>
    <dbReference type="NCBI Taxonomy" id="60516"/>
    <lineage>
        <taxon>Eukaryota</taxon>
        <taxon>Metazoa</taxon>
        <taxon>Spiralia</taxon>
        <taxon>Lophotrochozoa</taxon>
        <taxon>Platyhelminthes</taxon>
        <taxon>Cestoda</taxon>
        <taxon>Eucestoda</taxon>
        <taxon>Diphyllobothriidea</taxon>
        <taxon>Diphyllobothriidae</taxon>
        <taxon>Dibothriocephalus</taxon>
    </lineage>
</organism>
<feature type="compositionally biased region" description="Basic residues" evidence="1">
    <location>
        <begin position="1"/>
        <end position="10"/>
    </location>
</feature>
<feature type="compositionally biased region" description="Basic and acidic residues" evidence="1">
    <location>
        <begin position="153"/>
        <end position="162"/>
    </location>
</feature>
<keyword evidence="3" id="KW-1185">Reference proteome</keyword>
<dbReference type="OrthoDB" id="6260162at2759"/>
<name>A0A3P7L3D2_DIBLA</name>
<reference evidence="2 3" key="1">
    <citation type="submission" date="2018-11" db="EMBL/GenBank/DDBJ databases">
        <authorList>
            <consortium name="Pathogen Informatics"/>
        </authorList>
    </citation>
    <scope>NUCLEOTIDE SEQUENCE [LARGE SCALE GENOMIC DNA]</scope>
</reference>
<evidence type="ECO:0000256" key="1">
    <source>
        <dbReference type="SAM" id="MobiDB-lite"/>
    </source>
</evidence>
<feature type="non-terminal residue" evidence="2">
    <location>
        <position position="1"/>
    </location>
</feature>
<evidence type="ECO:0000313" key="2">
    <source>
        <dbReference type="EMBL" id="VDN11214.1"/>
    </source>
</evidence>
<protein>
    <submittedName>
        <fullName evidence="2">Uncharacterized protein</fullName>
    </submittedName>
</protein>
<dbReference type="EMBL" id="UYRU01050983">
    <property type="protein sequence ID" value="VDN11214.1"/>
    <property type="molecule type" value="Genomic_DNA"/>
</dbReference>
<proteinExistence type="predicted"/>
<dbReference type="Proteomes" id="UP000281553">
    <property type="component" value="Unassembled WGS sequence"/>
</dbReference>
<gene>
    <name evidence="2" type="ORF">DILT_LOCUS7045</name>
</gene>
<accession>A0A3P7L3D2</accession>
<feature type="compositionally biased region" description="Basic residues" evidence="1">
    <location>
        <begin position="96"/>
        <end position="112"/>
    </location>
</feature>
<feature type="region of interest" description="Disordered" evidence="1">
    <location>
        <begin position="55"/>
        <end position="84"/>
    </location>
</feature>
<feature type="region of interest" description="Disordered" evidence="1">
    <location>
        <begin position="1"/>
        <end position="42"/>
    </location>
</feature>
<sequence length="530" mass="59061">SANVAKRVKKEFKASNPKTTTPVATEAPSSDEQKPRRRRLDAEDYIRRRFLYEDDTQPKRVRNKSSVSKIASDVSSRFRNSGSTAALMAVSSANLMHKKRKKHADKVNHPIKSRVPLQSRRGRKPKPRSYDSRLSEADSMNRSGPVDDFDNDTEGHTSDDARSPVPDYPYRPGDFRHYERSAGDTNPLAPLFHNAKHPSYRNRELSLSPEGIHNQADQRFAPFSELVLDDNAAGFNRSADPQMPNRRIRHRLVPKPTRKPEIPKPLSSYPGRGFDVAEFETPEKTGFHGHSDISPIMPMPENVDESIELHNTQPEPQMEQMNLQVDDKGQLLAPHDPSVVDVDEFSGDLLHQRMAAVPATGSSRRKSPIRPMQVVRTEPLIYQDPVGERVGREARPYMVDSIHARYGGGNNLVQQQQQPVLASAIPQSDPSDAIDGDMRNFPDQMHTGLVDLCAAAHDELVDLHSTNEGGYISPSSTASSMPGMGDLSMTVGAAPVTTVTKLPVVMEAIHGRIALIVCRDHVDIYEHEVR</sequence>
<dbReference type="AlphaFoldDB" id="A0A3P7L3D2"/>
<feature type="compositionally biased region" description="Low complexity" evidence="1">
    <location>
        <begin position="64"/>
        <end position="75"/>
    </location>
</feature>
<feature type="region of interest" description="Disordered" evidence="1">
    <location>
        <begin position="96"/>
        <end position="170"/>
    </location>
</feature>
<evidence type="ECO:0000313" key="3">
    <source>
        <dbReference type="Proteomes" id="UP000281553"/>
    </source>
</evidence>
<feature type="compositionally biased region" description="Polar residues" evidence="1">
    <location>
        <begin position="16"/>
        <end position="30"/>
    </location>
</feature>